<gene>
    <name evidence="1" type="ORF">NLS_LOCUS8911</name>
</gene>
<dbReference type="EMBL" id="UYRX01001260">
    <property type="protein sequence ID" value="VDK88950.1"/>
    <property type="molecule type" value="Genomic_DNA"/>
</dbReference>
<keyword evidence="2" id="KW-1185">Reference proteome</keyword>
<sequence>MILSGGSNCTLYLSHRNIRLVGIILDGTMFQPTKTSTTSKTNQLRRDIKLMQEMEQETTKILSPLFSDTVWLNRAYLLLKGQNLPESEGRFKTLVLVLNGRIKHSLKLLFDVGTSHTTKIFSYILE</sequence>
<accession>A0A3P6UBG2</accession>
<reference evidence="1 2" key="1">
    <citation type="submission" date="2018-08" db="EMBL/GenBank/DDBJ databases">
        <authorList>
            <person name="Laetsch R D."/>
            <person name="Stevens L."/>
            <person name="Kumar S."/>
            <person name="Blaxter L. M."/>
        </authorList>
    </citation>
    <scope>NUCLEOTIDE SEQUENCE [LARGE SCALE GENOMIC DNA]</scope>
</reference>
<organism evidence="1 2">
    <name type="scientific">Litomosoides sigmodontis</name>
    <name type="common">Filarial nematode worm</name>
    <dbReference type="NCBI Taxonomy" id="42156"/>
    <lineage>
        <taxon>Eukaryota</taxon>
        <taxon>Metazoa</taxon>
        <taxon>Ecdysozoa</taxon>
        <taxon>Nematoda</taxon>
        <taxon>Chromadorea</taxon>
        <taxon>Rhabditida</taxon>
        <taxon>Spirurina</taxon>
        <taxon>Spiruromorpha</taxon>
        <taxon>Filarioidea</taxon>
        <taxon>Onchocercidae</taxon>
        <taxon>Litomosoides</taxon>
    </lineage>
</organism>
<dbReference type="Proteomes" id="UP000277928">
    <property type="component" value="Unassembled WGS sequence"/>
</dbReference>
<name>A0A3P6UBG2_LITSI</name>
<dbReference type="STRING" id="42156.A0A3P6UBG2"/>
<protein>
    <submittedName>
        <fullName evidence="1">Uncharacterized protein</fullName>
    </submittedName>
</protein>
<evidence type="ECO:0000313" key="1">
    <source>
        <dbReference type="EMBL" id="VDK88950.1"/>
    </source>
</evidence>
<dbReference type="AlphaFoldDB" id="A0A3P6UBG2"/>
<proteinExistence type="predicted"/>
<evidence type="ECO:0000313" key="2">
    <source>
        <dbReference type="Proteomes" id="UP000277928"/>
    </source>
</evidence>